<evidence type="ECO:0000313" key="3">
    <source>
        <dbReference type="EMBL" id="HIR66735.1"/>
    </source>
</evidence>
<reference evidence="3" key="2">
    <citation type="journal article" date="2021" name="PeerJ">
        <title>Extensive microbial diversity within the chicken gut microbiome revealed by metagenomics and culture.</title>
        <authorList>
            <person name="Gilroy R."/>
            <person name="Ravi A."/>
            <person name="Getino M."/>
            <person name="Pursley I."/>
            <person name="Horton D.L."/>
            <person name="Alikhan N.F."/>
            <person name="Baker D."/>
            <person name="Gharbi K."/>
            <person name="Hall N."/>
            <person name="Watson M."/>
            <person name="Adriaenssens E.M."/>
            <person name="Foster-Nyarko E."/>
            <person name="Jarju S."/>
            <person name="Secka A."/>
            <person name="Antonio M."/>
            <person name="Oren A."/>
            <person name="Chaudhuri R.R."/>
            <person name="La Ragione R."/>
            <person name="Hildebrand F."/>
            <person name="Pallen M.J."/>
        </authorList>
    </citation>
    <scope>NUCLEOTIDE SEQUENCE</scope>
    <source>
        <strain evidence="3">ChiW16-3235</strain>
    </source>
</reference>
<dbReference type="PROSITE" id="PS51257">
    <property type="entry name" value="PROKAR_LIPOPROTEIN"/>
    <property type="match status" value="1"/>
</dbReference>
<reference evidence="3" key="1">
    <citation type="submission" date="2020-10" db="EMBL/GenBank/DDBJ databases">
        <authorList>
            <person name="Gilroy R."/>
        </authorList>
    </citation>
    <scope>NUCLEOTIDE SEQUENCE</scope>
    <source>
        <strain evidence="3">ChiW16-3235</strain>
    </source>
</reference>
<evidence type="ECO:0000256" key="2">
    <source>
        <dbReference type="SAM" id="SignalP"/>
    </source>
</evidence>
<dbReference type="AlphaFoldDB" id="A0A9D1E5M7"/>
<sequence length="772" mass="86533">MRKTITKIICAATALISVAGLALAAGCGNWTTEGVSPDNYTQVTSNGGFAVQTDDYVYFINGYTLNTADNTFGTPLKGSIQRISKDSIARRDYTASETVVPLVAYSSHYYAGIYIYGDRIYYATPSTARNSTGEIQNSNLEFKSSSLDGRETMSEHYHRSNSTALEYRYVQPEEGGDVYLLYVIDESLYGESSDVTNIHSVNTSTGVDTILAYNVSEYSFDTQDPTNPYVFYTMPVTYNLGSDNAIEEGYNQLYMVRADASERNEYDFSYVADYNADENPLYINCGDLVYDGIGNISYGERYSQFNYGYGGDETYTINRTDTTYELSYYKDGVLTFTSQSSLASSAGLYRISIDGIDVNGDGQVDERGIDVNGDGAVDDDWNAITQNDSINDHRLLISTEDTEYTFVTLDGEQWALYNGDNGLMLGQFVGGQIDNEFPITSSGTATILAVREETTALESGSGTQTLTYLYYMRTGDGNGYFIYRIALSTDPDNYEVNKLPYEEVYTYSEVRILDLDAYSSWYVPEFVGNTILFASETEGMSEYNYLMACDLSSDDGDMMSNAELNAYNEQYNAVFDEIDAYGDETNSDGTTAYENLTDALRYAFYTGDESYLDELIQAYVDIQGEDEEYLYSKRSAEIYHEFIDATGDWAEYADESRTVNGEVVHANRQPYYYALFGRMTEEDSENLTDTFRSSFMQSWPVDNSTWWDDMGTAWQVVFIIAMCVVGLAVIGGAVVLTIFLIRRKKNKAVEKEEGLKVDLTDDKNIDVYNDEN</sequence>
<dbReference type="Proteomes" id="UP000823913">
    <property type="component" value="Unassembled WGS sequence"/>
</dbReference>
<organism evidence="3 4">
    <name type="scientific">Candidatus Coproplasma avicola</name>
    <dbReference type="NCBI Taxonomy" id="2840744"/>
    <lineage>
        <taxon>Bacteria</taxon>
        <taxon>Bacillati</taxon>
        <taxon>Bacillota</taxon>
        <taxon>Clostridia</taxon>
        <taxon>Eubacteriales</taxon>
        <taxon>Candidatus Coproplasma</taxon>
    </lineage>
</organism>
<name>A0A9D1E5M7_9FIRM</name>
<feature type="signal peptide" evidence="2">
    <location>
        <begin position="1"/>
        <end position="24"/>
    </location>
</feature>
<accession>A0A9D1E5M7</accession>
<protein>
    <submittedName>
        <fullName evidence="3">Uncharacterized protein</fullName>
    </submittedName>
</protein>
<evidence type="ECO:0000256" key="1">
    <source>
        <dbReference type="SAM" id="Phobius"/>
    </source>
</evidence>
<proteinExistence type="predicted"/>
<keyword evidence="1" id="KW-1133">Transmembrane helix</keyword>
<evidence type="ECO:0000313" key="4">
    <source>
        <dbReference type="Proteomes" id="UP000823913"/>
    </source>
</evidence>
<feature type="transmembrane region" description="Helical" evidence="1">
    <location>
        <begin position="713"/>
        <end position="741"/>
    </location>
</feature>
<gene>
    <name evidence="3" type="ORF">IAB94_01660</name>
</gene>
<feature type="chain" id="PRO_5039612670" evidence="2">
    <location>
        <begin position="25"/>
        <end position="772"/>
    </location>
</feature>
<dbReference type="EMBL" id="DVHK01000040">
    <property type="protein sequence ID" value="HIR66735.1"/>
    <property type="molecule type" value="Genomic_DNA"/>
</dbReference>
<keyword evidence="1" id="KW-0812">Transmembrane</keyword>
<keyword evidence="2" id="KW-0732">Signal</keyword>
<comment type="caution">
    <text evidence="3">The sequence shown here is derived from an EMBL/GenBank/DDBJ whole genome shotgun (WGS) entry which is preliminary data.</text>
</comment>
<keyword evidence="1" id="KW-0472">Membrane</keyword>